<feature type="compositionally biased region" description="Polar residues" evidence="1">
    <location>
        <begin position="79"/>
        <end position="96"/>
    </location>
</feature>
<feature type="non-terminal residue" evidence="2">
    <location>
        <position position="1"/>
    </location>
</feature>
<reference evidence="2 3" key="1">
    <citation type="submission" date="2020-02" db="EMBL/GenBank/DDBJ databases">
        <title>Draft genome sequence of Haematococcus lacustris strain NIES-144.</title>
        <authorList>
            <person name="Morimoto D."/>
            <person name="Nakagawa S."/>
            <person name="Yoshida T."/>
            <person name="Sawayama S."/>
        </authorList>
    </citation>
    <scope>NUCLEOTIDE SEQUENCE [LARGE SCALE GENOMIC DNA]</scope>
    <source>
        <strain evidence="2 3">NIES-144</strain>
    </source>
</reference>
<organism evidence="2 3">
    <name type="scientific">Haematococcus lacustris</name>
    <name type="common">Green alga</name>
    <name type="synonym">Haematococcus pluvialis</name>
    <dbReference type="NCBI Taxonomy" id="44745"/>
    <lineage>
        <taxon>Eukaryota</taxon>
        <taxon>Viridiplantae</taxon>
        <taxon>Chlorophyta</taxon>
        <taxon>core chlorophytes</taxon>
        <taxon>Chlorophyceae</taxon>
        <taxon>CS clade</taxon>
        <taxon>Chlamydomonadales</taxon>
        <taxon>Haematococcaceae</taxon>
        <taxon>Haematococcus</taxon>
    </lineage>
</organism>
<protein>
    <submittedName>
        <fullName evidence="2">Uncharacterized protein</fullName>
    </submittedName>
</protein>
<feature type="non-terminal residue" evidence="2">
    <location>
        <position position="96"/>
    </location>
</feature>
<sequence length="96" mass="10476">QRLSGAPITGVSKKPCHEAAMRGNLQRALQAMRTMPAMSPRWLVYEESLLHCERAAVTGVLEDLHRLADGLPAAPSVLHPNSQPYLPYLSASQTSQ</sequence>
<dbReference type="EMBL" id="BLLF01000975">
    <property type="protein sequence ID" value="GFH16289.1"/>
    <property type="molecule type" value="Genomic_DNA"/>
</dbReference>
<proteinExistence type="predicted"/>
<comment type="caution">
    <text evidence="2">The sequence shown here is derived from an EMBL/GenBank/DDBJ whole genome shotgun (WGS) entry which is preliminary data.</text>
</comment>
<dbReference type="Proteomes" id="UP000485058">
    <property type="component" value="Unassembled WGS sequence"/>
</dbReference>
<gene>
    <name evidence="2" type="ORF">HaLaN_12679</name>
</gene>
<evidence type="ECO:0000256" key="1">
    <source>
        <dbReference type="SAM" id="MobiDB-lite"/>
    </source>
</evidence>
<keyword evidence="3" id="KW-1185">Reference proteome</keyword>
<feature type="region of interest" description="Disordered" evidence="1">
    <location>
        <begin position="76"/>
        <end position="96"/>
    </location>
</feature>
<evidence type="ECO:0000313" key="2">
    <source>
        <dbReference type="EMBL" id="GFH16289.1"/>
    </source>
</evidence>
<name>A0A699ZAL0_HAELA</name>
<evidence type="ECO:0000313" key="3">
    <source>
        <dbReference type="Proteomes" id="UP000485058"/>
    </source>
</evidence>
<accession>A0A699ZAL0</accession>
<dbReference type="AlphaFoldDB" id="A0A699ZAL0"/>